<dbReference type="EMBL" id="SMJZ01000093">
    <property type="protein sequence ID" value="TDC04244.1"/>
    <property type="molecule type" value="Genomic_DNA"/>
</dbReference>
<comment type="caution">
    <text evidence="2">The sequence shown here is derived from an EMBL/GenBank/DDBJ whole genome shotgun (WGS) entry which is preliminary data.</text>
</comment>
<dbReference type="Pfam" id="PF08242">
    <property type="entry name" value="Methyltransf_12"/>
    <property type="match status" value="1"/>
</dbReference>
<dbReference type="CDD" id="cd02440">
    <property type="entry name" value="AdoMet_MTases"/>
    <property type="match status" value="1"/>
</dbReference>
<keyword evidence="2" id="KW-0808">Transferase</keyword>
<feature type="domain" description="Methyltransferase type 12" evidence="1">
    <location>
        <begin position="41"/>
        <end position="136"/>
    </location>
</feature>
<organism evidence="2 3">
    <name type="scientific">Nonomuraea longispora</name>
    <dbReference type="NCBI Taxonomy" id="1848320"/>
    <lineage>
        <taxon>Bacteria</taxon>
        <taxon>Bacillati</taxon>
        <taxon>Actinomycetota</taxon>
        <taxon>Actinomycetes</taxon>
        <taxon>Streptosporangiales</taxon>
        <taxon>Streptosporangiaceae</taxon>
        <taxon>Nonomuraea</taxon>
    </lineage>
</organism>
<dbReference type="InterPro" id="IPR013217">
    <property type="entry name" value="Methyltransf_12"/>
</dbReference>
<dbReference type="GO" id="GO:0032259">
    <property type="term" value="P:methylation"/>
    <property type="evidence" value="ECO:0007669"/>
    <property type="project" value="UniProtKB-KW"/>
</dbReference>
<evidence type="ECO:0000313" key="3">
    <source>
        <dbReference type="Proteomes" id="UP000295157"/>
    </source>
</evidence>
<dbReference type="OrthoDB" id="474235at2"/>
<dbReference type="Proteomes" id="UP000295157">
    <property type="component" value="Unassembled WGS sequence"/>
</dbReference>
<protein>
    <submittedName>
        <fullName evidence="2">Class I SAM-dependent methyltransferase</fullName>
    </submittedName>
</protein>
<dbReference type="PANTHER" id="PTHR43667:SF2">
    <property type="entry name" value="FATTY ACID C-METHYL TRANSFERASE"/>
    <property type="match status" value="1"/>
</dbReference>
<dbReference type="GO" id="GO:0008168">
    <property type="term" value="F:methyltransferase activity"/>
    <property type="evidence" value="ECO:0007669"/>
    <property type="project" value="UniProtKB-KW"/>
</dbReference>
<keyword evidence="3" id="KW-1185">Reference proteome</keyword>
<dbReference type="RefSeq" id="WP_132334979.1">
    <property type="nucleotide sequence ID" value="NZ_SMJZ01000093.1"/>
</dbReference>
<evidence type="ECO:0000259" key="1">
    <source>
        <dbReference type="Pfam" id="PF08242"/>
    </source>
</evidence>
<reference evidence="2 3" key="1">
    <citation type="submission" date="2019-02" db="EMBL/GenBank/DDBJ databases">
        <title>Draft genome sequences of novel Actinobacteria.</title>
        <authorList>
            <person name="Sahin N."/>
            <person name="Ay H."/>
            <person name="Saygin H."/>
        </authorList>
    </citation>
    <scope>NUCLEOTIDE SEQUENCE [LARGE SCALE GENOMIC DNA]</scope>
    <source>
        <strain evidence="2 3">KC201</strain>
    </source>
</reference>
<dbReference type="AlphaFoldDB" id="A0A4R4N866"/>
<sequence>MIRHLISHLAHRDHPIAAPVSDDALERLLRRARLPARARVLDLGCGEAEWIIRALELHPEATADGVDVSEAALAAAAERAAARGVADRLRLHHTTAAGHTGSEPYDLVLCVGATHAFGGLTGSLQAMRRHLGPAGRALVGEGFWETTPSPEILALLDAGPDEYADLSGTVERAERTGYATVHAHTSTRAEWDVYEWSWTGSLTDWALDHPGSDGDAALAAARDHRAVWLDGYRDVLGFVTLLLRPV</sequence>
<name>A0A4R4N866_9ACTN</name>
<accession>A0A4R4N866</accession>
<keyword evidence="2" id="KW-0489">Methyltransferase</keyword>
<evidence type="ECO:0000313" key="2">
    <source>
        <dbReference type="EMBL" id="TDC04244.1"/>
    </source>
</evidence>
<dbReference type="PANTHER" id="PTHR43667">
    <property type="entry name" value="CYCLOPROPANE-FATTY-ACYL-PHOSPHOLIPID SYNTHASE"/>
    <property type="match status" value="1"/>
</dbReference>
<dbReference type="SUPFAM" id="SSF53335">
    <property type="entry name" value="S-adenosyl-L-methionine-dependent methyltransferases"/>
    <property type="match status" value="1"/>
</dbReference>
<proteinExistence type="predicted"/>
<dbReference type="InterPro" id="IPR029063">
    <property type="entry name" value="SAM-dependent_MTases_sf"/>
</dbReference>
<dbReference type="InterPro" id="IPR050723">
    <property type="entry name" value="CFA/CMAS"/>
</dbReference>
<dbReference type="Gene3D" id="3.40.50.150">
    <property type="entry name" value="Vaccinia Virus protein VP39"/>
    <property type="match status" value="1"/>
</dbReference>
<gene>
    <name evidence="2" type="ORF">E1267_23515</name>
</gene>